<feature type="signal peptide" evidence="1">
    <location>
        <begin position="1"/>
        <end position="48"/>
    </location>
</feature>
<dbReference type="GeneID" id="111103743"/>
<dbReference type="RefSeq" id="XP_022292892.1">
    <property type="nucleotide sequence ID" value="XM_022437184.1"/>
</dbReference>
<evidence type="ECO:0000313" key="3">
    <source>
        <dbReference type="RefSeq" id="XP_022292892.1"/>
    </source>
</evidence>
<protein>
    <submittedName>
        <fullName evidence="3">Uncharacterized protein LOC111103743</fullName>
    </submittedName>
</protein>
<sequence>MKVAIQLLSVLLAAFLPQPLCPVHKDSPSSLEMSFWLFLMFMVQPLQGINMQDDETCIESRNTVTTVDQCPQNLSSWIEREKIKNCTSIAHTCSRPPVYHCVINPWQYEMIEVCAPSTKINANYCAEYNTKGGRIQDFSYPNCKSCQSCQNQYESTDAYKYGECYDAVGKNNYNKVTVTHSIDQESKSRSADEPEIYIDLISNEDERNNKDQMSVGTSLLKNDIQKK</sequence>
<evidence type="ECO:0000256" key="1">
    <source>
        <dbReference type="SAM" id="SignalP"/>
    </source>
</evidence>
<dbReference type="AlphaFoldDB" id="A0A8B8AMY0"/>
<organism evidence="2 3">
    <name type="scientific">Crassostrea virginica</name>
    <name type="common">Eastern oyster</name>
    <dbReference type="NCBI Taxonomy" id="6565"/>
    <lineage>
        <taxon>Eukaryota</taxon>
        <taxon>Metazoa</taxon>
        <taxon>Spiralia</taxon>
        <taxon>Lophotrochozoa</taxon>
        <taxon>Mollusca</taxon>
        <taxon>Bivalvia</taxon>
        <taxon>Autobranchia</taxon>
        <taxon>Pteriomorphia</taxon>
        <taxon>Ostreida</taxon>
        <taxon>Ostreoidea</taxon>
        <taxon>Ostreidae</taxon>
        <taxon>Crassostrea</taxon>
    </lineage>
</organism>
<feature type="chain" id="PRO_5034234189" evidence="1">
    <location>
        <begin position="49"/>
        <end position="227"/>
    </location>
</feature>
<accession>A0A8B8AMY0</accession>
<keyword evidence="2" id="KW-1185">Reference proteome</keyword>
<reference evidence="3" key="1">
    <citation type="submission" date="2025-08" db="UniProtKB">
        <authorList>
            <consortium name="RefSeq"/>
        </authorList>
    </citation>
    <scope>IDENTIFICATION</scope>
    <source>
        <tissue evidence="3">Whole sample</tissue>
    </source>
</reference>
<dbReference type="KEGG" id="cvn:111103743"/>
<gene>
    <name evidence="3" type="primary">LOC111103743</name>
</gene>
<dbReference type="Proteomes" id="UP000694844">
    <property type="component" value="Chromosome 7"/>
</dbReference>
<proteinExistence type="predicted"/>
<evidence type="ECO:0000313" key="2">
    <source>
        <dbReference type="Proteomes" id="UP000694844"/>
    </source>
</evidence>
<name>A0A8B8AMY0_CRAVI</name>
<keyword evidence="1" id="KW-0732">Signal</keyword>